<dbReference type="PANTHER" id="PTHR33371:SF18">
    <property type="entry name" value="MCE-FAMILY PROTEIN MCE3C"/>
    <property type="match status" value="1"/>
</dbReference>
<dbReference type="PRINTS" id="PR01782">
    <property type="entry name" value="MCEVIRFACTOR"/>
</dbReference>
<evidence type="ECO:0000256" key="1">
    <source>
        <dbReference type="SAM" id="MobiDB-lite"/>
    </source>
</evidence>
<evidence type="ECO:0000259" key="2">
    <source>
        <dbReference type="Pfam" id="PF02470"/>
    </source>
</evidence>
<feature type="compositionally biased region" description="Basic and acidic residues" evidence="1">
    <location>
        <begin position="362"/>
        <end position="371"/>
    </location>
</feature>
<keyword evidence="5" id="KW-1185">Reference proteome</keyword>
<name>A0A439DTE7_9MYCO</name>
<feature type="compositionally biased region" description="Pro residues" evidence="1">
    <location>
        <begin position="372"/>
        <end position="397"/>
    </location>
</feature>
<protein>
    <submittedName>
        <fullName evidence="4">Uncharacterized protein</fullName>
    </submittedName>
</protein>
<dbReference type="Proteomes" id="UP000287177">
    <property type="component" value="Unassembled WGS sequence"/>
</dbReference>
<dbReference type="SUPFAM" id="SSF58104">
    <property type="entry name" value="Methyl-accepting chemotaxis protein (MCP) signaling domain"/>
    <property type="match status" value="1"/>
</dbReference>
<comment type="caution">
    <text evidence="4">The sequence shown here is derived from an EMBL/GenBank/DDBJ whole genome shotgun (WGS) entry which is preliminary data.</text>
</comment>
<evidence type="ECO:0000313" key="4">
    <source>
        <dbReference type="EMBL" id="RWA19682.1"/>
    </source>
</evidence>
<reference evidence="4 5" key="1">
    <citation type="submission" date="2013-06" db="EMBL/GenBank/DDBJ databases">
        <title>The draft sequence of the Mycobacterium elephantis genome.</title>
        <authorList>
            <person name="Pettersson F.B."/>
            <person name="Das S."/>
            <person name="Dasgupta S."/>
            <person name="Bhattacharya A."/>
            <person name="Kirsebom L.A."/>
        </authorList>
    </citation>
    <scope>NUCLEOTIDE SEQUENCE [LARGE SCALE GENOMIC DNA]</scope>
    <source>
        <strain evidence="4 5">DSM 44368</strain>
    </source>
</reference>
<evidence type="ECO:0000259" key="3">
    <source>
        <dbReference type="Pfam" id="PF11887"/>
    </source>
</evidence>
<dbReference type="InterPro" id="IPR024516">
    <property type="entry name" value="Mce_C"/>
</dbReference>
<dbReference type="InterPro" id="IPR052336">
    <property type="entry name" value="MlaD_Phospholipid_Transporter"/>
</dbReference>
<dbReference type="PANTHER" id="PTHR33371">
    <property type="entry name" value="INTERMEMBRANE PHOSPHOLIPID TRANSPORT SYSTEM BINDING PROTEIN MLAD-RELATED"/>
    <property type="match status" value="1"/>
</dbReference>
<organism evidence="4 5">
    <name type="scientific">Mycolicibacterium elephantis DSM 44368</name>
    <dbReference type="NCBI Taxonomy" id="1335622"/>
    <lineage>
        <taxon>Bacteria</taxon>
        <taxon>Bacillati</taxon>
        <taxon>Actinomycetota</taxon>
        <taxon>Actinomycetes</taxon>
        <taxon>Mycobacteriales</taxon>
        <taxon>Mycobacteriaceae</taxon>
        <taxon>Mycolicibacterium</taxon>
    </lineage>
</organism>
<proteinExistence type="predicted"/>
<dbReference type="InterPro" id="IPR005693">
    <property type="entry name" value="Mce"/>
</dbReference>
<dbReference type="Pfam" id="PF11887">
    <property type="entry name" value="Mce4_CUP1"/>
    <property type="match status" value="1"/>
</dbReference>
<feature type="domain" description="Mce/MlaD" evidence="2">
    <location>
        <begin position="22"/>
        <end position="96"/>
    </location>
</feature>
<dbReference type="AlphaFoldDB" id="A0A439DTE7"/>
<evidence type="ECO:0000313" key="5">
    <source>
        <dbReference type="Proteomes" id="UP000287177"/>
    </source>
</evidence>
<feature type="domain" description="Mammalian cell entry C-terminal" evidence="3">
    <location>
        <begin position="105"/>
        <end position="272"/>
    </location>
</feature>
<dbReference type="NCBIfam" id="TIGR00996">
    <property type="entry name" value="Mtu_fam_mce"/>
    <property type="match status" value="1"/>
</dbReference>
<feature type="region of interest" description="Disordered" evidence="1">
    <location>
        <begin position="319"/>
        <end position="415"/>
    </location>
</feature>
<dbReference type="EMBL" id="ATDN01000017">
    <property type="protein sequence ID" value="RWA19682.1"/>
    <property type="molecule type" value="Genomic_DNA"/>
</dbReference>
<sequence>MLTAAAVLGTLNYDRLPLIDGTREYSAYFADAAGLRPDSPVEVAGLRVGQVSSIALDGDRVFVRFDVDKDVEVGERTEAAIKTKTVLGAKFIEVTPRGGGRQSGPIPLERTTSPYQLADALGDLSTTISGLDTEELSASLATLAETFSDTPPDLRAAVQGVSRFADTLAERDQQLRSLLSNLSTVTGVLSERTEQIAGLIADTNVMLAQLRMQSSALDRISGNISAISRELRDFIEENRASFKPALDKLNDVLTVVDNRKVKLQDAVKRLNGYAMSLGESVSSGPYFKGFIVNLPPGQFIQPFIDAAFSDLGLDPNVLAPSQLTDPPEGQRATPALPVPYSRTGQGGEPHLTLPDAITGKPGDPRYPHREPLPAPPPGGPPPGPPAAPGGPQPPPTHGPVFLPAPGETPASEGQP</sequence>
<dbReference type="GO" id="GO:0005576">
    <property type="term" value="C:extracellular region"/>
    <property type="evidence" value="ECO:0007669"/>
    <property type="project" value="TreeGrafter"/>
</dbReference>
<dbReference type="Pfam" id="PF02470">
    <property type="entry name" value="MlaD"/>
    <property type="match status" value="1"/>
</dbReference>
<dbReference type="InterPro" id="IPR003399">
    <property type="entry name" value="Mce/MlaD"/>
</dbReference>
<gene>
    <name evidence="4" type="ORF">MELE44368_20285</name>
</gene>
<accession>A0A439DTE7</accession>